<evidence type="ECO:0000256" key="1">
    <source>
        <dbReference type="SAM" id="MobiDB-lite"/>
    </source>
</evidence>
<feature type="domain" description="Amidase" evidence="2">
    <location>
        <begin position="185"/>
        <end position="602"/>
    </location>
</feature>
<dbReference type="GO" id="GO:0003824">
    <property type="term" value="F:catalytic activity"/>
    <property type="evidence" value="ECO:0007669"/>
    <property type="project" value="InterPro"/>
</dbReference>
<feature type="compositionally biased region" description="Basic and acidic residues" evidence="1">
    <location>
        <begin position="41"/>
        <end position="60"/>
    </location>
</feature>
<accession>A3NXZ5</accession>
<dbReference type="NCBIfam" id="NF005460">
    <property type="entry name" value="PRK07056.1"/>
    <property type="match status" value="1"/>
</dbReference>
<dbReference type="Proteomes" id="UP000006738">
    <property type="component" value="Chromosome I"/>
</dbReference>
<dbReference type="AlphaFoldDB" id="A3NXZ5"/>
<dbReference type="HOGENOM" id="CLU_009600_0_3_4"/>
<dbReference type="InterPro" id="IPR020556">
    <property type="entry name" value="Amidase_CS"/>
</dbReference>
<proteinExistence type="predicted"/>
<dbReference type="SUPFAM" id="SSF75304">
    <property type="entry name" value="Amidase signature (AS) enzymes"/>
    <property type="match status" value="1"/>
</dbReference>
<dbReference type="EMBL" id="CP000572">
    <property type="protein sequence ID" value="ABN91577.1"/>
    <property type="molecule type" value="Genomic_DNA"/>
</dbReference>
<dbReference type="PANTHER" id="PTHR11895">
    <property type="entry name" value="TRANSAMIDASE"/>
    <property type="match status" value="1"/>
</dbReference>
<evidence type="ECO:0000313" key="4">
    <source>
        <dbReference type="Proteomes" id="UP000006738"/>
    </source>
</evidence>
<dbReference type="InterPro" id="IPR000120">
    <property type="entry name" value="Amidase"/>
</dbReference>
<reference evidence="3 4" key="1">
    <citation type="submission" date="2007-02" db="EMBL/GenBank/DDBJ databases">
        <authorList>
            <person name="DeShazer D."/>
            <person name="Woods D.E."/>
            <person name="Nierman W.C."/>
        </authorList>
    </citation>
    <scope>NUCLEOTIDE SEQUENCE [LARGE SCALE GENOMIC DNA]</scope>
    <source>
        <strain evidence="3 4">1106a</strain>
    </source>
</reference>
<dbReference type="PANTHER" id="PTHR11895:SF176">
    <property type="entry name" value="AMIDASE AMID-RELATED"/>
    <property type="match status" value="1"/>
</dbReference>
<feature type="region of interest" description="Disordered" evidence="1">
    <location>
        <begin position="1"/>
        <end position="117"/>
    </location>
</feature>
<evidence type="ECO:0000313" key="3">
    <source>
        <dbReference type="EMBL" id="ABN91577.1"/>
    </source>
</evidence>
<protein>
    <submittedName>
        <fullName evidence="3">Amidase family protein</fullName>
    </submittedName>
</protein>
<dbReference type="PROSITE" id="PS00571">
    <property type="entry name" value="AMIDASES"/>
    <property type="match status" value="1"/>
</dbReference>
<sequence length="616" mass="64695">MGHRDATPRTIRHAKRGARRATAALSGGATARAARTASTPRHLDAEPARDSVSMREARERTRAKRQPHAISHANRGQTRSRRDRPPPAPLRCPPRRPLARPCAVGAASHAKRPRAPPRLRGATLFYNARTGRRAPSRGFAKRRIVPIRFVNPIEPDTVMTTFAPFPPLARLAADLAAGVTTSRALVEAALERIADPAGQGALAFTEVDAPRARAAADAHDRLRAAGTVLSPLAGIPVSVKDLFDVAGQVTRAGSRVLADAPPAADDAVAVARLKRAGAVLVGRTNMSEFAFSGLGLNPHYGTPRSPYRRDVPGDERIAGGSSSGAAASVADGMAAVALATDTGGSIRIPAALCGLTGFKPTASRIPKQGGVPLSTTLDSFGPIGVSVACCALVDRILAGLEPHVCAARPLEGVRLGVLTNYVTDGMDAHVATSLDAALKHLEAAGAIVSDARFAPLDTLPGINRIGFASIEAHAWHRPLVARHRDAYDPRVLARILKGEPASAADYLDLVAARAALIDEAARTVWQRFDALVAPTVPIAPPRIAELERDDDAFARTNALVLRNPSAFNFLDACALSLPCHPRDTAPVGLMLAAAPHHDDALLAIGQAVEAVLATIR</sequence>
<dbReference type="Pfam" id="PF01425">
    <property type="entry name" value="Amidase"/>
    <property type="match status" value="1"/>
</dbReference>
<dbReference type="KEGG" id="bpl:BURPS1106A_2972"/>
<feature type="compositionally biased region" description="Basic residues" evidence="1">
    <location>
        <begin position="10"/>
        <end position="19"/>
    </location>
</feature>
<organism evidence="3 4">
    <name type="scientific">Burkholderia pseudomallei (strain 1106a)</name>
    <dbReference type="NCBI Taxonomy" id="357348"/>
    <lineage>
        <taxon>Bacteria</taxon>
        <taxon>Pseudomonadati</taxon>
        <taxon>Pseudomonadota</taxon>
        <taxon>Betaproteobacteria</taxon>
        <taxon>Burkholderiales</taxon>
        <taxon>Burkholderiaceae</taxon>
        <taxon>Burkholderia</taxon>
        <taxon>pseudomallei group</taxon>
    </lineage>
</organism>
<feature type="compositionally biased region" description="Low complexity" evidence="1">
    <location>
        <begin position="20"/>
        <end position="39"/>
    </location>
</feature>
<dbReference type="InterPro" id="IPR036928">
    <property type="entry name" value="AS_sf"/>
</dbReference>
<dbReference type="InterPro" id="IPR023631">
    <property type="entry name" value="Amidase_dom"/>
</dbReference>
<gene>
    <name evidence="3" type="ordered locus">BURPS1106A_2972</name>
</gene>
<dbReference type="Gene3D" id="3.90.1300.10">
    <property type="entry name" value="Amidase signature (AS) domain"/>
    <property type="match status" value="1"/>
</dbReference>
<evidence type="ECO:0000259" key="2">
    <source>
        <dbReference type="Pfam" id="PF01425"/>
    </source>
</evidence>
<name>A3NXZ5_BURP0</name>